<keyword evidence="4" id="KW-0788">Thiol protease</keyword>
<dbReference type="Pfam" id="PF18348">
    <property type="entry name" value="SH3_16"/>
    <property type="match status" value="1"/>
</dbReference>
<accession>A0A7V2ZKR5</accession>
<keyword evidence="2" id="KW-0645">Protease</keyword>
<name>A0A7V2ZKR5_9BACT</name>
<feature type="signal peptide" evidence="5">
    <location>
        <begin position="1"/>
        <end position="20"/>
    </location>
</feature>
<dbReference type="GO" id="GO:0006508">
    <property type="term" value="P:proteolysis"/>
    <property type="evidence" value="ECO:0007669"/>
    <property type="project" value="UniProtKB-KW"/>
</dbReference>
<dbReference type="InterPro" id="IPR041382">
    <property type="entry name" value="SH3_16"/>
</dbReference>
<evidence type="ECO:0000256" key="2">
    <source>
        <dbReference type="ARBA" id="ARBA00022670"/>
    </source>
</evidence>
<evidence type="ECO:0000256" key="3">
    <source>
        <dbReference type="ARBA" id="ARBA00022801"/>
    </source>
</evidence>
<sequence length="397" mass="45150">MKYILIALLILITISNSLYSQVNTDMEKVKTIINQIKEKFAPDKRVAVFNIEVTKPEKKIILSGETNLPEAKKELIRILDGEAIKFEDKIEVLPSKELGDKIYGVINLSVSNIRTNPDHPAELSTQSLLGTPIKVLKKGKWGFYQVQTPDGYISWLDDDGFQLMNESEWNEWKKSDKIIYTTEFGWAYEKADKNSQHISDLVAGNLLKLIKEESDFYFVEFPDKRTAYVLKSESELFNKWYSSLNPTGESILSTAYRFMGVPYLWGGTSSKGMDCSGFTKTVYFLNGIILPRDASQQVHTGELIDTNNGWENLQAGDLLFFGSKANGDKKERITHVAIYIGDGDFIHASGRVRINSFNKEKPYYSGYRESGFIRAKRILTSVGKNGIEKILDNEFYK</sequence>
<evidence type="ECO:0000256" key="4">
    <source>
        <dbReference type="ARBA" id="ARBA00022807"/>
    </source>
</evidence>
<dbReference type="EMBL" id="DSUJ01000008">
    <property type="protein sequence ID" value="HFI91824.1"/>
    <property type="molecule type" value="Genomic_DNA"/>
</dbReference>
<dbReference type="PANTHER" id="PTHR47053">
    <property type="entry name" value="MUREIN DD-ENDOPEPTIDASE MEPH-RELATED"/>
    <property type="match status" value="1"/>
</dbReference>
<evidence type="ECO:0000256" key="5">
    <source>
        <dbReference type="SAM" id="SignalP"/>
    </source>
</evidence>
<dbReference type="Gene3D" id="3.90.1720.10">
    <property type="entry name" value="endopeptidase domain like (from Nostoc punctiforme)"/>
    <property type="match status" value="1"/>
</dbReference>
<comment type="similarity">
    <text evidence="1">Belongs to the peptidase C40 family.</text>
</comment>
<dbReference type="InterPro" id="IPR000064">
    <property type="entry name" value="NLP_P60_dom"/>
</dbReference>
<gene>
    <name evidence="7" type="ORF">ENS31_09905</name>
</gene>
<dbReference type="SUPFAM" id="SSF54001">
    <property type="entry name" value="Cysteine proteinases"/>
    <property type="match status" value="1"/>
</dbReference>
<feature type="chain" id="PRO_5030668094" evidence="5">
    <location>
        <begin position="21"/>
        <end position="397"/>
    </location>
</feature>
<keyword evidence="3 7" id="KW-0378">Hydrolase</keyword>
<protein>
    <submittedName>
        <fullName evidence="7">Glycoside hydrolase</fullName>
    </submittedName>
</protein>
<dbReference type="InterPro" id="IPR051202">
    <property type="entry name" value="Peptidase_C40"/>
</dbReference>
<dbReference type="Gene3D" id="2.30.30.40">
    <property type="entry name" value="SH3 Domains"/>
    <property type="match status" value="2"/>
</dbReference>
<evidence type="ECO:0000256" key="1">
    <source>
        <dbReference type="ARBA" id="ARBA00007074"/>
    </source>
</evidence>
<reference evidence="7" key="1">
    <citation type="journal article" date="2020" name="mSystems">
        <title>Genome- and Community-Level Interaction Insights into Carbon Utilization and Element Cycling Functions of Hydrothermarchaeota in Hydrothermal Sediment.</title>
        <authorList>
            <person name="Zhou Z."/>
            <person name="Liu Y."/>
            <person name="Xu W."/>
            <person name="Pan J."/>
            <person name="Luo Z.H."/>
            <person name="Li M."/>
        </authorList>
    </citation>
    <scope>NUCLEOTIDE SEQUENCE [LARGE SCALE GENOMIC DNA]</scope>
    <source>
        <strain evidence="7">SpSt-479</strain>
    </source>
</reference>
<organism evidence="7">
    <name type="scientific">Ignavibacterium album</name>
    <dbReference type="NCBI Taxonomy" id="591197"/>
    <lineage>
        <taxon>Bacteria</taxon>
        <taxon>Pseudomonadati</taxon>
        <taxon>Ignavibacteriota</taxon>
        <taxon>Ignavibacteria</taxon>
        <taxon>Ignavibacteriales</taxon>
        <taxon>Ignavibacteriaceae</taxon>
        <taxon>Ignavibacterium</taxon>
    </lineage>
</organism>
<dbReference type="PANTHER" id="PTHR47053:SF1">
    <property type="entry name" value="MUREIN DD-ENDOPEPTIDASE MEPH-RELATED"/>
    <property type="match status" value="1"/>
</dbReference>
<dbReference type="InterPro" id="IPR038765">
    <property type="entry name" value="Papain-like_cys_pep_sf"/>
</dbReference>
<dbReference type="Pfam" id="PF00877">
    <property type="entry name" value="NLPC_P60"/>
    <property type="match status" value="1"/>
</dbReference>
<proteinExistence type="inferred from homology"/>
<dbReference type="PROSITE" id="PS51935">
    <property type="entry name" value="NLPC_P60"/>
    <property type="match status" value="1"/>
</dbReference>
<dbReference type="GO" id="GO:0008234">
    <property type="term" value="F:cysteine-type peptidase activity"/>
    <property type="evidence" value="ECO:0007669"/>
    <property type="project" value="UniProtKB-KW"/>
</dbReference>
<evidence type="ECO:0000259" key="6">
    <source>
        <dbReference type="PROSITE" id="PS51935"/>
    </source>
</evidence>
<comment type="caution">
    <text evidence="7">The sequence shown here is derived from an EMBL/GenBank/DDBJ whole genome shotgun (WGS) entry which is preliminary data.</text>
</comment>
<dbReference type="AlphaFoldDB" id="A0A7V2ZKR5"/>
<feature type="domain" description="NlpC/P60" evidence="6">
    <location>
        <begin position="245"/>
        <end position="379"/>
    </location>
</feature>
<keyword evidence="5" id="KW-0732">Signal</keyword>
<evidence type="ECO:0000313" key="7">
    <source>
        <dbReference type="EMBL" id="HFI91824.1"/>
    </source>
</evidence>